<name>A0AAP0KY62_9MAGN</name>
<evidence type="ECO:0000313" key="1">
    <source>
        <dbReference type="EMBL" id="KAK9159540.1"/>
    </source>
</evidence>
<keyword evidence="2" id="KW-1185">Reference proteome</keyword>
<organism evidence="1 2">
    <name type="scientific">Stephania yunnanensis</name>
    <dbReference type="NCBI Taxonomy" id="152371"/>
    <lineage>
        <taxon>Eukaryota</taxon>
        <taxon>Viridiplantae</taxon>
        <taxon>Streptophyta</taxon>
        <taxon>Embryophyta</taxon>
        <taxon>Tracheophyta</taxon>
        <taxon>Spermatophyta</taxon>
        <taxon>Magnoliopsida</taxon>
        <taxon>Ranunculales</taxon>
        <taxon>Menispermaceae</taxon>
        <taxon>Menispermoideae</taxon>
        <taxon>Cissampelideae</taxon>
        <taxon>Stephania</taxon>
    </lineage>
</organism>
<dbReference type="AlphaFoldDB" id="A0AAP0KY62"/>
<proteinExistence type="predicted"/>
<gene>
    <name evidence="1" type="ORF">Syun_005881</name>
</gene>
<reference evidence="1 2" key="1">
    <citation type="submission" date="2024-01" db="EMBL/GenBank/DDBJ databases">
        <title>Genome assemblies of Stephania.</title>
        <authorList>
            <person name="Yang L."/>
        </authorList>
    </citation>
    <scope>NUCLEOTIDE SEQUENCE [LARGE SCALE GENOMIC DNA]</scope>
    <source>
        <strain evidence="1">YNDBR</strain>
        <tissue evidence="1">Leaf</tissue>
    </source>
</reference>
<comment type="caution">
    <text evidence="1">The sequence shown here is derived from an EMBL/GenBank/DDBJ whole genome shotgun (WGS) entry which is preliminary data.</text>
</comment>
<protein>
    <submittedName>
        <fullName evidence="1">Uncharacterized protein</fullName>
    </submittedName>
</protein>
<accession>A0AAP0KY62</accession>
<sequence length="53" mass="6185">MCFNNVPSKTSKSTLTDEQLKPPFVLTLANEEIASNHEHRYWDRVRLLLKSLI</sequence>
<dbReference type="Proteomes" id="UP001420932">
    <property type="component" value="Unassembled WGS sequence"/>
</dbReference>
<dbReference type="EMBL" id="JBBNAF010000003">
    <property type="protein sequence ID" value="KAK9159540.1"/>
    <property type="molecule type" value="Genomic_DNA"/>
</dbReference>
<evidence type="ECO:0000313" key="2">
    <source>
        <dbReference type="Proteomes" id="UP001420932"/>
    </source>
</evidence>